<proteinExistence type="inferred from homology"/>
<keyword evidence="2" id="KW-0813">Transport</keyword>
<dbReference type="AlphaFoldDB" id="A0A238LK34"/>
<evidence type="ECO:0000256" key="2">
    <source>
        <dbReference type="ARBA" id="ARBA00022448"/>
    </source>
</evidence>
<dbReference type="SUPFAM" id="SSF50331">
    <property type="entry name" value="MOP-like"/>
    <property type="match status" value="1"/>
</dbReference>
<dbReference type="Gene3D" id="2.40.50.100">
    <property type="match status" value="1"/>
</dbReference>
<dbReference type="Gene3D" id="3.40.50.300">
    <property type="entry name" value="P-loop containing nucleotide triphosphate hydrolases"/>
    <property type="match status" value="1"/>
</dbReference>
<dbReference type="FunFam" id="3.40.50.300:FF:000042">
    <property type="entry name" value="Maltose/maltodextrin ABC transporter, ATP-binding protein"/>
    <property type="match status" value="1"/>
</dbReference>
<dbReference type="InterPro" id="IPR012340">
    <property type="entry name" value="NA-bd_OB-fold"/>
</dbReference>
<sequence length="354" mass="37992">MGHIVLEQVGKSYGGADVLTGIDFEISEGEFVVLVGPSGCGKSTLLRMIAGLEDITHGRIIIDGTIANRIPAKQRGLAMVFQSYALYPHMNVADNMSFALRLARAPKDEINAKVQNAAAILGLTDHLERLPRELSGGQRQRVAMGRAIVRDPEAFLFDEPLSNLDAKLRVHMRSEIKKLHQRLGKTMVYVTHDQTEAMTMADRIVVLNEGGIAQAGPPEDLYNNPVSLFVASFIGSPEINLLEAKAAGPAAVHALAKDGTRLALPHALDLPEGTPITCGIRPQTMSLDPKGIPAEVTLVEPTGEAVEASLRLANQHVLAVLPASARLAPGQQVTIGYPSERMFVFDPVTGARIA</sequence>
<evidence type="ECO:0000313" key="7">
    <source>
        <dbReference type="Proteomes" id="UP000201613"/>
    </source>
</evidence>
<keyword evidence="3" id="KW-0547">Nucleotide-binding</keyword>
<dbReference type="GO" id="GO:0005524">
    <property type="term" value="F:ATP binding"/>
    <property type="evidence" value="ECO:0007669"/>
    <property type="project" value="UniProtKB-KW"/>
</dbReference>
<dbReference type="PANTHER" id="PTHR43875:SF1">
    <property type="entry name" value="OSMOPROTECTIVE COMPOUNDS UPTAKE ATP-BINDING PROTEIN GGTA"/>
    <property type="match status" value="1"/>
</dbReference>
<dbReference type="PROSITE" id="PS50893">
    <property type="entry name" value="ABC_TRANSPORTER_2"/>
    <property type="match status" value="1"/>
</dbReference>
<evidence type="ECO:0000256" key="1">
    <source>
        <dbReference type="ARBA" id="ARBA00005417"/>
    </source>
</evidence>
<dbReference type="OrthoDB" id="9802264at2"/>
<dbReference type="NCBIfam" id="NF008653">
    <property type="entry name" value="PRK11650.1"/>
    <property type="match status" value="1"/>
</dbReference>
<dbReference type="InterPro" id="IPR047641">
    <property type="entry name" value="ABC_transpr_MalK/UgpC-like"/>
</dbReference>
<dbReference type="GO" id="GO:0008643">
    <property type="term" value="P:carbohydrate transport"/>
    <property type="evidence" value="ECO:0007669"/>
    <property type="project" value="InterPro"/>
</dbReference>
<gene>
    <name evidence="6" type="primary">ugpC_8</name>
    <name evidence="6" type="ORF">LOM8899_04166</name>
</gene>
<dbReference type="InterPro" id="IPR013611">
    <property type="entry name" value="Transp-assoc_OB_typ2"/>
</dbReference>
<feature type="domain" description="ABC transporter" evidence="5">
    <location>
        <begin position="4"/>
        <end position="234"/>
    </location>
</feature>
<keyword evidence="4 6" id="KW-0067">ATP-binding</keyword>
<dbReference type="GO" id="GO:0016887">
    <property type="term" value="F:ATP hydrolysis activity"/>
    <property type="evidence" value="ECO:0007669"/>
    <property type="project" value="InterPro"/>
</dbReference>
<dbReference type="Pfam" id="PF00005">
    <property type="entry name" value="ABC_tran"/>
    <property type="match status" value="1"/>
</dbReference>
<evidence type="ECO:0000256" key="3">
    <source>
        <dbReference type="ARBA" id="ARBA00022741"/>
    </source>
</evidence>
<evidence type="ECO:0000256" key="4">
    <source>
        <dbReference type="ARBA" id="ARBA00022840"/>
    </source>
</evidence>
<dbReference type="GO" id="GO:0055052">
    <property type="term" value="C:ATP-binding cassette (ABC) transporter complex, substrate-binding subunit-containing"/>
    <property type="evidence" value="ECO:0007669"/>
    <property type="project" value="TreeGrafter"/>
</dbReference>
<evidence type="ECO:0000313" key="6">
    <source>
        <dbReference type="EMBL" id="SMY09992.1"/>
    </source>
</evidence>
<dbReference type="EMBL" id="FXZK01000015">
    <property type="protein sequence ID" value="SMY09992.1"/>
    <property type="molecule type" value="Genomic_DNA"/>
</dbReference>
<dbReference type="SMART" id="SM00382">
    <property type="entry name" value="AAA"/>
    <property type="match status" value="1"/>
</dbReference>
<dbReference type="Proteomes" id="UP000201613">
    <property type="component" value="Unassembled WGS sequence"/>
</dbReference>
<name>A0A238LK34_9RHOB</name>
<dbReference type="CDD" id="cd03301">
    <property type="entry name" value="ABC_MalK_N"/>
    <property type="match status" value="1"/>
</dbReference>
<dbReference type="InterPro" id="IPR003439">
    <property type="entry name" value="ABC_transporter-like_ATP-bd"/>
</dbReference>
<comment type="similarity">
    <text evidence="1">Belongs to the ABC transporter superfamily.</text>
</comment>
<keyword evidence="6" id="KW-0378">Hydrolase</keyword>
<protein>
    <submittedName>
        <fullName evidence="6">sn-glycerol-3-phosphate import ATP-binding protein UgpC</fullName>
        <ecNumber evidence="6">3.6.3.20</ecNumber>
    </submittedName>
</protein>
<dbReference type="PROSITE" id="PS00211">
    <property type="entry name" value="ABC_TRANSPORTER_1"/>
    <property type="match status" value="1"/>
</dbReference>
<dbReference type="Gene3D" id="2.40.50.140">
    <property type="entry name" value="Nucleic acid-binding proteins"/>
    <property type="match status" value="1"/>
</dbReference>
<dbReference type="SUPFAM" id="SSF52540">
    <property type="entry name" value="P-loop containing nucleoside triphosphate hydrolases"/>
    <property type="match status" value="1"/>
</dbReference>
<evidence type="ECO:0000259" key="5">
    <source>
        <dbReference type="PROSITE" id="PS50893"/>
    </source>
</evidence>
<organism evidence="6 7">
    <name type="scientific">Flavimaricola marinus</name>
    <dbReference type="NCBI Taxonomy" id="1819565"/>
    <lineage>
        <taxon>Bacteria</taxon>
        <taxon>Pseudomonadati</taxon>
        <taxon>Pseudomonadota</taxon>
        <taxon>Alphaproteobacteria</taxon>
        <taxon>Rhodobacterales</taxon>
        <taxon>Paracoccaceae</taxon>
        <taxon>Flavimaricola</taxon>
    </lineage>
</organism>
<reference evidence="6 7" key="1">
    <citation type="submission" date="2017-05" db="EMBL/GenBank/DDBJ databases">
        <authorList>
            <person name="Song R."/>
            <person name="Chenine A.L."/>
            <person name="Ruprecht R.M."/>
        </authorList>
    </citation>
    <scope>NUCLEOTIDE SEQUENCE [LARGE SCALE GENOMIC DNA]</scope>
    <source>
        <strain evidence="6 7">CECT 8899</strain>
    </source>
</reference>
<dbReference type="Pfam" id="PF08402">
    <property type="entry name" value="TOBE_2"/>
    <property type="match status" value="1"/>
</dbReference>
<keyword evidence="7" id="KW-1185">Reference proteome</keyword>
<accession>A0A238LK34</accession>
<dbReference type="InterPro" id="IPR015855">
    <property type="entry name" value="ABC_transpr_MalK-like"/>
</dbReference>
<dbReference type="InterPro" id="IPR027417">
    <property type="entry name" value="P-loop_NTPase"/>
</dbReference>
<dbReference type="GO" id="GO:0140359">
    <property type="term" value="F:ABC-type transporter activity"/>
    <property type="evidence" value="ECO:0007669"/>
    <property type="project" value="InterPro"/>
</dbReference>
<dbReference type="InterPro" id="IPR008995">
    <property type="entry name" value="Mo/tungstate-bd_C_term_dom"/>
</dbReference>
<dbReference type="InterPro" id="IPR017871">
    <property type="entry name" value="ABC_transporter-like_CS"/>
</dbReference>
<dbReference type="InterPro" id="IPR003593">
    <property type="entry name" value="AAA+_ATPase"/>
</dbReference>
<dbReference type="RefSeq" id="WP_093994162.1">
    <property type="nucleotide sequence ID" value="NZ_FXZK01000015.1"/>
</dbReference>
<dbReference type="PANTHER" id="PTHR43875">
    <property type="entry name" value="MALTODEXTRIN IMPORT ATP-BINDING PROTEIN MSMX"/>
    <property type="match status" value="1"/>
</dbReference>
<dbReference type="EC" id="3.6.3.20" evidence="6"/>